<dbReference type="AlphaFoldDB" id="A0A8H7ISM7"/>
<keyword evidence="2" id="KW-1185">Reference proteome</keyword>
<proteinExistence type="predicted"/>
<sequence>MATQIDVSQGELREEQGLVLVRRFTDELKGETALERATISAQQEQDAREKQLRRMRMEALYRDQGHASSEPRFHELETARLALDKACKQLETEEKPSTLAKMGIQRKSARTTANEAMLNSFVHDFQGLRSVVERFESQWKDGQKDASRQNPLLIWY</sequence>
<organism evidence="1 2">
    <name type="scientific">Ascochyta lentis</name>
    <dbReference type="NCBI Taxonomy" id="205686"/>
    <lineage>
        <taxon>Eukaryota</taxon>
        <taxon>Fungi</taxon>
        <taxon>Dikarya</taxon>
        <taxon>Ascomycota</taxon>
        <taxon>Pezizomycotina</taxon>
        <taxon>Dothideomycetes</taxon>
        <taxon>Pleosporomycetidae</taxon>
        <taxon>Pleosporales</taxon>
        <taxon>Pleosporineae</taxon>
        <taxon>Didymellaceae</taxon>
        <taxon>Ascochyta</taxon>
    </lineage>
</organism>
<evidence type="ECO:0000313" key="1">
    <source>
        <dbReference type="EMBL" id="KAF9690679.1"/>
    </source>
</evidence>
<name>A0A8H7ISM7_9PLEO</name>
<dbReference type="EMBL" id="RZGK01000023">
    <property type="protein sequence ID" value="KAF9690679.1"/>
    <property type="molecule type" value="Genomic_DNA"/>
</dbReference>
<dbReference type="OrthoDB" id="4840035at2759"/>
<protein>
    <submittedName>
        <fullName evidence="1">Uncharacterized protein</fullName>
    </submittedName>
</protein>
<dbReference type="Proteomes" id="UP000651452">
    <property type="component" value="Unassembled WGS sequence"/>
</dbReference>
<gene>
    <name evidence="1" type="ORF">EKO04_011293</name>
</gene>
<comment type="caution">
    <text evidence="1">The sequence shown here is derived from an EMBL/GenBank/DDBJ whole genome shotgun (WGS) entry which is preliminary data.</text>
</comment>
<reference evidence="1" key="1">
    <citation type="submission" date="2018-12" db="EMBL/GenBank/DDBJ databases">
        <authorList>
            <person name="Syme R.A."/>
            <person name="Farfan-Caceres L."/>
            <person name="Lichtenzveig J."/>
        </authorList>
    </citation>
    <scope>NUCLEOTIDE SEQUENCE</scope>
    <source>
        <strain evidence="1">Al4</strain>
    </source>
</reference>
<evidence type="ECO:0000313" key="2">
    <source>
        <dbReference type="Proteomes" id="UP000651452"/>
    </source>
</evidence>
<reference evidence="1" key="2">
    <citation type="submission" date="2020-09" db="EMBL/GenBank/DDBJ databases">
        <title>Reference genome assembly for Australian Ascochyta lentis isolate Al4.</title>
        <authorList>
            <person name="Lee R.C."/>
            <person name="Farfan-Caceres L.M."/>
            <person name="Debler J.W."/>
            <person name="Williams A.H."/>
            <person name="Henares B.M."/>
        </authorList>
    </citation>
    <scope>NUCLEOTIDE SEQUENCE</scope>
    <source>
        <strain evidence="1">Al4</strain>
    </source>
</reference>
<accession>A0A8H7ISM7</accession>